<dbReference type="STRING" id="1337093.MBELCI_1520"/>
<feature type="transmembrane region" description="Helical" evidence="1">
    <location>
        <begin position="32"/>
        <end position="49"/>
    </location>
</feature>
<dbReference type="Proteomes" id="UP000016566">
    <property type="component" value="Unassembled WGS sequence"/>
</dbReference>
<dbReference type="AlphaFoldDB" id="U3AL48"/>
<evidence type="ECO:0000256" key="1">
    <source>
        <dbReference type="SAM" id="Phobius"/>
    </source>
</evidence>
<gene>
    <name evidence="2" type="ORF">MBELCI_1520</name>
</gene>
<evidence type="ECO:0000313" key="2">
    <source>
        <dbReference type="EMBL" id="GAD55468.1"/>
    </source>
</evidence>
<name>U3AL48_9RHOB</name>
<dbReference type="RefSeq" id="WP_021693572.1">
    <property type="nucleotide sequence ID" value="NZ_BATB01000015.1"/>
</dbReference>
<proteinExistence type="predicted"/>
<organism evidence="2 3">
    <name type="scientific">Limimaricola cinnabarinus LL-001</name>
    <dbReference type="NCBI Taxonomy" id="1337093"/>
    <lineage>
        <taxon>Bacteria</taxon>
        <taxon>Pseudomonadati</taxon>
        <taxon>Pseudomonadota</taxon>
        <taxon>Alphaproteobacteria</taxon>
        <taxon>Rhodobacterales</taxon>
        <taxon>Paracoccaceae</taxon>
        <taxon>Limimaricola</taxon>
    </lineage>
</organism>
<keyword evidence="1" id="KW-0812">Transmembrane</keyword>
<keyword evidence="3" id="KW-1185">Reference proteome</keyword>
<evidence type="ECO:0000313" key="3">
    <source>
        <dbReference type="Proteomes" id="UP000016566"/>
    </source>
</evidence>
<keyword evidence="1" id="KW-0472">Membrane</keyword>
<dbReference type="EMBL" id="BATB01000015">
    <property type="protein sequence ID" value="GAD55468.1"/>
    <property type="molecule type" value="Genomic_DNA"/>
</dbReference>
<accession>U3AL48</accession>
<reference evidence="2" key="1">
    <citation type="journal article" date="2013" name="Genome Announc.">
        <title>Draft Genome Sequence of Loktanella cinnabarina LL-001T, Isolated from Deep-Sea Floor Sediment.</title>
        <authorList>
            <person name="Nishi S."/>
            <person name="Tsubouchi T."/>
            <person name="Takaki Y."/>
            <person name="Koyanagi R."/>
            <person name="Satoh N."/>
            <person name="Maruyama T."/>
            <person name="Hatada Y."/>
        </authorList>
    </citation>
    <scope>NUCLEOTIDE SEQUENCE [LARGE SCALE GENOMIC DNA]</scope>
    <source>
        <strain evidence="2">LL-001</strain>
    </source>
</reference>
<protein>
    <submittedName>
        <fullName evidence="2">Uncharacterized protein</fullName>
    </submittedName>
</protein>
<comment type="caution">
    <text evidence="2">The sequence shown here is derived from an EMBL/GenBank/DDBJ whole genome shotgun (WGS) entry which is preliminary data.</text>
</comment>
<keyword evidence="1" id="KW-1133">Transmembrane helix</keyword>
<sequence length="54" mass="5901">MDWLHRHVLAWTTSAALTLTAAQMVAPGFIDLILDLMVVGLVWLAARLAQATAR</sequence>